<keyword evidence="1" id="KW-1133">Transmembrane helix</keyword>
<dbReference type="RefSeq" id="WP_251834367.1">
    <property type="nucleotide sequence ID" value="NZ_JACSQG010000001.1"/>
</dbReference>
<sequence>MKDFFAKVARVLRKTWVWSLCLVLMLTLLVWFVGPLLAVNDTKFWASATSRLLSISGLFLLWGLSMVFASWRATARKKQAEADEDAQEKLRRDELLGDEQHELRQRFKQALRTVRRSSLYRGRSEKWRNDLPWYLLIGPHGSGKTSLLDFSGLEFPLHSSEQRLTKDVSGTRYADWYFAEHAVLLDTAGRYLTQPDAHLDGAAWRTLLGLLRQRRARPLNGVLVTVPVEQLLNGNELELENLARQTRQRLHEIRERLSVEVPVYLVLSKADQLQGFDEFFDQLSREESDQVLGASFRKEQNGTDAQVVRQEFEELLRRLNSQVVMRMHQERDTQRRGRILDFPHQMGQIGERLCLFIELAFSGNRYQQASQLRGFYLTSAPQLRDALDPTTVDIGRQLGLPATALPSYRSGRARFIHHLLSRVIFPEAELAGLDQREVKRIDWGQRALYAGAFACLLIVGGLWANSFSANHGRLEQLREIAQRLGGERQEIAPADDALQTLKALDSSYAASQVFPSGTDVSWLQRGGLYQKNAVDPVLHDAYHRDLHTLLLPRVANQLEAQVRANLDERSRLLGSLRAYLMLNMEARRDPAFLKEWLASDWSLRYAGNATAQQGLNSHFERLLAEGFSPYPLNDQLIAEARQVLRSESLAEVVYRMLRDQAHSMPDYQLNQKLGPQGGVFTGADYRIPGFYTQRGYQQYFVAQGAELVREILRDNWVLGESDSLSLNELSRLLVSVEQLYFGDYTQYWGDALSQLALEPIGNAQRGADQFTALSAANSPLLALLVEVRANTRFEGPAATEEVADAALDLGGSLGKAGQLAAAASRQAQAALAKNLPDTSRKALERRFEPLHQLLDEHGGPTGNLTATLQAMDALQAQLSTLAHASSPEQTAFEAAKARLNGKQDAINLLRSSAGRLPLPLGNWLGLLAEDSWLLVLNEAHQYLNQRYQSELYDAYQGSLKQRYPFYAHSQSEVAIADFREFFKSQGIAQRFFDTYLKPFVSGSAGRYQLRRVDGLGLPLSQEFLAQMSHVQTINRSFFTENPAEPSVLFKLEPYSLDSSLSRADFRLGNQLMEYRHGPIVQTAFRWPTQDGEARSSLVVEELGGRRIGIEQNTGPWSLFRLLDLMEVDYHSGRDVLLLKANLGGVRANYLLHSQRSPNPFDIALLRGFKLPASL</sequence>
<dbReference type="InterPro" id="IPR010623">
    <property type="entry name" value="IcmF_C"/>
</dbReference>
<dbReference type="InterPro" id="IPR025743">
    <property type="entry name" value="TssM1_N"/>
</dbReference>
<evidence type="ECO:0000259" key="5">
    <source>
        <dbReference type="Pfam" id="PF21070"/>
    </source>
</evidence>
<organism evidence="6 7">
    <name type="scientific">Serpens gallinarum</name>
    <dbReference type="NCBI Taxonomy" id="2763075"/>
    <lineage>
        <taxon>Bacteria</taxon>
        <taxon>Pseudomonadati</taxon>
        <taxon>Pseudomonadota</taxon>
        <taxon>Gammaproteobacteria</taxon>
        <taxon>Pseudomonadales</taxon>
        <taxon>Pseudomonadaceae</taxon>
        <taxon>Pseudomonas</taxon>
    </lineage>
</organism>
<dbReference type="InterPro" id="IPR027417">
    <property type="entry name" value="P-loop_NTPase"/>
</dbReference>
<dbReference type="EMBL" id="JACSQG010000001">
    <property type="protein sequence ID" value="MBD7975567.1"/>
    <property type="molecule type" value="Genomic_DNA"/>
</dbReference>
<dbReference type="Proteomes" id="UP000611945">
    <property type="component" value="Unassembled WGS sequence"/>
</dbReference>
<feature type="domain" description="IcmF-related" evidence="3">
    <location>
        <begin position="501"/>
        <end position="792"/>
    </location>
</feature>
<gene>
    <name evidence="6" type="primary">tssM</name>
    <name evidence="6" type="ORF">H9642_00015</name>
</gene>
<accession>A0ABR8TIM0</accession>
<dbReference type="NCBIfam" id="TIGR03348">
    <property type="entry name" value="VI_IcmF"/>
    <property type="match status" value="1"/>
</dbReference>
<keyword evidence="1" id="KW-0812">Transmembrane</keyword>
<evidence type="ECO:0000313" key="7">
    <source>
        <dbReference type="Proteomes" id="UP000611945"/>
    </source>
</evidence>
<dbReference type="SUPFAM" id="SSF52540">
    <property type="entry name" value="P-loop containing nucleoside triphosphate hydrolases"/>
    <property type="match status" value="1"/>
</dbReference>
<feature type="transmembrane region" description="Helical" evidence="1">
    <location>
        <begin position="16"/>
        <end position="39"/>
    </location>
</feature>
<name>A0ABR8TIM0_9PSED</name>
<dbReference type="Pfam" id="PF21070">
    <property type="entry name" value="IcmF_helical"/>
    <property type="match status" value="1"/>
</dbReference>
<evidence type="ECO:0000256" key="1">
    <source>
        <dbReference type="SAM" id="Phobius"/>
    </source>
</evidence>
<dbReference type="InterPro" id="IPR053156">
    <property type="entry name" value="T6SS_TssM-like"/>
</dbReference>
<evidence type="ECO:0000259" key="2">
    <source>
        <dbReference type="Pfam" id="PF06744"/>
    </source>
</evidence>
<keyword evidence="7" id="KW-1185">Reference proteome</keyword>
<feature type="domain" description="Type VI secretion system component TssM1 N-terminal" evidence="4">
    <location>
        <begin position="200"/>
        <end position="451"/>
    </location>
</feature>
<dbReference type="Gene3D" id="3.40.50.300">
    <property type="entry name" value="P-loop containing nucleotide triphosphate hydrolases"/>
    <property type="match status" value="1"/>
</dbReference>
<dbReference type="InterPro" id="IPR009612">
    <property type="entry name" value="IcmF-rel"/>
</dbReference>
<protein>
    <submittedName>
        <fullName evidence="6">Type VI secretion system membrane subunit TssM</fullName>
    </submittedName>
</protein>
<comment type="caution">
    <text evidence="6">The sequence shown here is derived from an EMBL/GenBank/DDBJ whole genome shotgun (WGS) entry which is preliminary data.</text>
</comment>
<reference evidence="6 7" key="1">
    <citation type="submission" date="2020-08" db="EMBL/GenBank/DDBJ databases">
        <title>A Genomic Blueprint of the Chicken Gut Microbiome.</title>
        <authorList>
            <person name="Gilroy R."/>
            <person name="Ravi A."/>
            <person name="Getino M."/>
            <person name="Pursley I."/>
            <person name="Horton D.L."/>
            <person name="Alikhan N.-F."/>
            <person name="Baker D."/>
            <person name="Gharbi K."/>
            <person name="Hall N."/>
            <person name="Watson M."/>
            <person name="Adriaenssens E.M."/>
            <person name="Foster-Nyarko E."/>
            <person name="Jarju S."/>
            <person name="Secka A."/>
            <person name="Antonio M."/>
            <person name="Oren A."/>
            <person name="Chaudhuri R."/>
            <person name="La Ragione R.M."/>
            <person name="Hildebrand F."/>
            <person name="Pallen M.J."/>
        </authorList>
    </citation>
    <scope>NUCLEOTIDE SEQUENCE [LARGE SCALE GENOMIC DNA]</scope>
    <source>
        <strain evidence="6 7">Sa2CUA2</strain>
    </source>
</reference>
<dbReference type="InterPro" id="IPR048677">
    <property type="entry name" value="TssM1_hel"/>
</dbReference>
<evidence type="ECO:0000259" key="4">
    <source>
        <dbReference type="Pfam" id="PF14331"/>
    </source>
</evidence>
<feature type="domain" description="Type VI secretion system IcmF C-terminal" evidence="2">
    <location>
        <begin position="1049"/>
        <end position="1154"/>
    </location>
</feature>
<feature type="domain" description="Type VI secretion system component TssM1 helical" evidence="5">
    <location>
        <begin position="940"/>
        <end position="1040"/>
    </location>
</feature>
<dbReference type="Pfam" id="PF06761">
    <property type="entry name" value="IcmF-related"/>
    <property type="match status" value="1"/>
</dbReference>
<proteinExistence type="predicted"/>
<dbReference type="InterPro" id="IPR017731">
    <property type="entry name" value="TssM1-like"/>
</dbReference>
<evidence type="ECO:0000259" key="3">
    <source>
        <dbReference type="Pfam" id="PF06761"/>
    </source>
</evidence>
<dbReference type="PANTHER" id="PTHR36153:SF1">
    <property type="entry name" value="TYPE VI SECRETION SYSTEM COMPONENT TSSM1"/>
    <property type="match status" value="1"/>
</dbReference>
<feature type="transmembrane region" description="Helical" evidence="1">
    <location>
        <begin position="447"/>
        <end position="464"/>
    </location>
</feature>
<dbReference type="Pfam" id="PF06744">
    <property type="entry name" value="IcmF_C"/>
    <property type="match status" value="1"/>
</dbReference>
<evidence type="ECO:0000313" key="6">
    <source>
        <dbReference type="EMBL" id="MBD7975567.1"/>
    </source>
</evidence>
<dbReference type="Pfam" id="PF14331">
    <property type="entry name" value="IcmF-related_N"/>
    <property type="match status" value="1"/>
</dbReference>
<feature type="transmembrane region" description="Helical" evidence="1">
    <location>
        <begin position="51"/>
        <end position="71"/>
    </location>
</feature>
<dbReference type="PANTHER" id="PTHR36153">
    <property type="entry name" value="INNER MEMBRANE PROTEIN-RELATED"/>
    <property type="match status" value="1"/>
</dbReference>
<keyword evidence="1" id="KW-0472">Membrane</keyword>